<dbReference type="GO" id="GO:0045296">
    <property type="term" value="F:cadherin binding"/>
    <property type="evidence" value="ECO:0007669"/>
    <property type="project" value="TreeGrafter"/>
</dbReference>
<evidence type="ECO:0000256" key="3">
    <source>
        <dbReference type="ARBA" id="ARBA00022729"/>
    </source>
</evidence>
<keyword evidence="2" id="KW-0812">Transmembrane</keyword>
<dbReference type="InterPro" id="IPR039808">
    <property type="entry name" value="Cadherin"/>
</dbReference>
<dbReference type="Pfam" id="PF00353">
    <property type="entry name" value="HemolysinCabind"/>
    <property type="match status" value="1"/>
</dbReference>
<proteinExistence type="predicted"/>
<dbReference type="GO" id="GO:0008013">
    <property type="term" value="F:beta-catenin binding"/>
    <property type="evidence" value="ECO:0007669"/>
    <property type="project" value="TreeGrafter"/>
</dbReference>
<dbReference type="PANTHER" id="PTHR24027">
    <property type="entry name" value="CADHERIN-23"/>
    <property type="match status" value="1"/>
</dbReference>
<dbReference type="InterPro" id="IPR011049">
    <property type="entry name" value="Serralysin-like_metalloprot_C"/>
</dbReference>
<feature type="domain" description="RapA2 cadherin-like" evidence="8">
    <location>
        <begin position="629"/>
        <end position="700"/>
    </location>
</feature>
<gene>
    <name evidence="9" type="ORF">E2493_11870</name>
</gene>
<dbReference type="SUPFAM" id="SSF51120">
    <property type="entry name" value="beta-Roll"/>
    <property type="match status" value="1"/>
</dbReference>
<dbReference type="GO" id="GO:0016342">
    <property type="term" value="C:catenin complex"/>
    <property type="evidence" value="ECO:0007669"/>
    <property type="project" value="TreeGrafter"/>
</dbReference>
<evidence type="ECO:0000313" key="10">
    <source>
        <dbReference type="Proteomes" id="UP000298213"/>
    </source>
</evidence>
<dbReference type="InterPro" id="IPR018511">
    <property type="entry name" value="Hemolysin-typ_Ca-bd_CS"/>
</dbReference>
<keyword evidence="10" id="KW-1185">Reference proteome</keyword>
<organism evidence="9 10">
    <name type="scientific">Sphingomonas parva</name>
    <dbReference type="NCBI Taxonomy" id="2555898"/>
    <lineage>
        <taxon>Bacteria</taxon>
        <taxon>Pseudomonadati</taxon>
        <taxon>Pseudomonadota</taxon>
        <taxon>Alphaproteobacteria</taxon>
        <taxon>Sphingomonadales</taxon>
        <taxon>Sphingomonadaceae</taxon>
        <taxon>Sphingomonas</taxon>
    </lineage>
</organism>
<dbReference type="GO" id="GO:0016477">
    <property type="term" value="P:cell migration"/>
    <property type="evidence" value="ECO:0007669"/>
    <property type="project" value="TreeGrafter"/>
</dbReference>
<dbReference type="GO" id="GO:0005509">
    <property type="term" value="F:calcium ion binding"/>
    <property type="evidence" value="ECO:0007669"/>
    <property type="project" value="InterPro"/>
</dbReference>
<keyword evidence="7" id="KW-0472">Membrane</keyword>
<dbReference type="GO" id="GO:0007043">
    <property type="term" value="P:cell-cell junction assembly"/>
    <property type="evidence" value="ECO:0007669"/>
    <property type="project" value="TreeGrafter"/>
</dbReference>
<dbReference type="Proteomes" id="UP000298213">
    <property type="component" value="Unassembled WGS sequence"/>
</dbReference>
<dbReference type="GO" id="GO:0034332">
    <property type="term" value="P:adherens junction organization"/>
    <property type="evidence" value="ECO:0007669"/>
    <property type="project" value="TreeGrafter"/>
</dbReference>
<name>A0A4Y8ZS21_9SPHN</name>
<dbReference type="Pfam" id="PF17803">
    <property type="entry name" value="Cadherin_4"/>
    <property type="match status" value="1"/>
</dbReference>
<dbReference type="GO" id="GO:0005912">
    <property type="term" value="C:adherens junction"/>
    <property type="evidence" value="ECO:0007669"/>
    <property type="project" value="TreeGrafter"/>
</dbReference>
<dbReference type="PANTHER" id="PTHR24027:SF422">
    <property type="entry name" value="CADHERIN DOMAIN-CONTAINING PROTEIN"/>
    <property type="match status" value="1"/>
</dbReference>
<evidence type="ECO:0000259" key="8">
    <source>
        <dbReference type="Pfam" id="PF17803"/>
    </source>
</evidence>
<accession>A0A4Y8ZS21</accession>
<dbReference type="GO" id="GO:0000902">
    <property type="term" value="P:cell morphogenesis"/>
    <property type="evidence" value="ECO:0007669"/>
    <property type="project" value="TreeGrafter"/>
</dbReference>
<dbReference type="InterPro" id="IPR010221">
    <property type="entry name" value="VCBS_dom"/>
</dbReference>
<evidence type="ECO:0000313" key="9">
    <source>
        <dbReference type="EMBL" id="TFI58092.1"/>
    </source>
</evidence>
<keyword evidence="6" id="KW-1133">Transmembrane helix</keyword>
<dbReference type="Gene3D" id="2.150.10.10">
    <property type="entry name" value="Serralysin-like metalloprotease, C-terminal"/>
    <property type="match status" value="1"/>
</dbReference>
<dbReference type="InterPro" id="IPR040853">
    <property type="entry name" value="RapA2_cadherin-like"/>
</dbReference>
<sequence>MKRIKGKEGSDLLIGGEKDERIDGMGGNDLLFGFGGDDDIDGGAGDDTIYGGAGNDLIDGGSGTDMMVLAGRRSDFRIESLSDGRIRITDLRGGWISEGTDIVQNVERFHFLLEGRTYNAGELINRTPTARADAASVSEDGSIQIDVLANDSDPDAGDGKTIVSLGTSGTLGTASIVGGKISYAPGAGFQSLGAGQTATDTLTYTMRDSAGATSTATVTVTITGANDGPAAIADSVVVSEDSGATIDVLANDTDVDAGDSKAIVSVSANPAHGSAAVIDGKVAYTPGAFFQSLAAGQSATETLTYTMRDAAGATSSATVTVTVTGANDAPTAAADDASVSEDGSVTLNLLANDADADAGATLTLDGVDTHGTLGQVKIGVAGQVTYDPGTAFQHLAAGEIATDSFTYSVRDEHGALSQATVTLTITGEDEPAPEGPVANDDALAFVAYQGAVEIDGLLDNDFGEGLQLSGVDDESAAGARLYLGKDGRVIYDPDMLFLELDYGETATDSFTYTITDETGATTTGTAVILVTTPYELIAPIWVAEDMSSDNLVDEILSLAASEFGPGVGIESIDTTGTIGIVDDAMSEGVLIYTASHPWFDPMWGDMPSVHTSFTFTVSDASGGLHQGRVFITISGTNDVPTAIDDTFSVTEGLPSANLYAAMLDNDVDPDSGNWLSVVSIDATGTIGQLSFDAESGSLVYTAADRSAYGPTGTDSFTYTVEDDTGLQSTATVTLDIMPANGLSMVSPGAFGDGDDAIGVLPSGAAEMLNTLMVDFLV</sequence>
<dbReference type="NCBIfam" id="NF012211">
    <property type="entry name" value="tand_rpt_95"/>
    <property type="match status" value="4"/>
</dbReference>
<dbReference type="EMBL" id="SPDV01000020">
    <property type="protein sequence ID" value="TFI58092.1"/>
    <property type="molecule type" value="Genomic_DNA"/>
</dbReference>
<evidence type="ECO:0000256" key="5">
    <source>
        <dbReference type="ARBA" id="ARBA00022837"/>
    </source>
</evidence>
<dbReference type="GO" id="GO:0016339">
    <property type="term" value="P:calcium-dependent cell-cell adhesion via plasma membrane cell adhesion molecules"/>
    <property type="evidence" value="ECO:0007669"/>
    <property type="project" value="TreeGrafter"/>
</dbReference>
<dbReference type="Pfam" id="PF17963">
    <property type="entry name" value="Big_9"/>
    <property type="match status" value="4"/>
</dbReference>
<dbReference type="GO" id="GO:0044331">
    <property type="term" value="P:cell-cell adhesion mediated by cadherin"/>
    <property type="evidence" value="ECO:0007669"/>
    <property type="project" value="TreeGrafter"/>
</dbReference>
<evidence type="ECO:0000256" key="1">
    <source>
        <dbReference type="ARBA" id="ARBA00004167"/>
    </source>
</evidence>
<dbReference type="NCBIfam" id="TIGR01965">
    <property type="entry name" value="VCBS_repeat"/>
    <property type="match status" value="4"/>
</dbReference>
<comment type="caution">
    <text evidence="9">The sequence shown here is derived from an EMBL/GenBank/DDBJ whole genome shotgun (WGS) entry which is preliminary data.</text>
</comment>
<keyword evidence="3" id="KW-0732">Signal</keyword>
<evidence type="ECO:0000256" key="6">
    <source>
        <dbReference type="ARBA" id="ARBA00022989"/>
    </source>
</evidence>
<dbReference type="OrthoDB" id="8335338at2"/>
<dbReference type="RefSeq" id="WP_135087012.1">
    <property type="nucleotide sequence ID" value="NZ_SPDV01000020.1"/>
</dbReference>
<comment type="subcellular location">
    <subcellularLocation>
        <location evidence="1">Membrane</location>
        <topology evidence="1">Single-pass membrane protein</topology>
    </subcellularLocation>
</comment>
<keyword evidence="4" id="KW-0677">Repeat</keyword>
<evidence type="ECO:0000256" key="2">
    <source>
        <dbReference type="ARBA" id="ARBA00022692"/>
    </source>
</evidence>
<dbReference type="AlphaFoldDB" id="A0A4Y8ZS21"/>
<keyword evidence="5" id="KW-0106">Calcium</keyword>
<dbReference type="Gene3D" id="2.60.40.2810">
    <property type="match status" value="2"/>
</dbReference>
<dbReference type="PRINTS" id="PR00313">
    <property type="entry name" value="CABNDNGRPT"/>
</dbReference>
<dbReference type="PROSITE" id="PS00330">
    <property type="entry name" value="HEMOLYSIN_CALCIUM"/>
    <property type="match status" value="3"/>
</dbReference>
<protein>
    <submittedName>
        <fullName evidence="9">Tandem-95 repeat protein</fullName>
    </submittedName>
</protein>
<evidence type="ECO:0000256" key="4">
    <source>
        <dbReference type="ARBA" id="ARBA00022737"/>
    </source>
</evidence>
<dbReference type="InterPro" id="IPR001343">
    <property type="entry name" value="Hemolysn_Ca-bd"/>
</dbReference>
<reference evidence="9 10" key="1">
    <citation type="submission" date="2019-03" db="EMBL/GenBank/DDBJ databases">
        <title>Genome sequence of Sphingomonas sp. 17J27-24.</title>
        <authorList>
            <person name="Kim M."/>
            <person name="Maeng S."/>
            <person name="Sathiyaraj S."/>
        </authorList>
    </citation>
    <scope>NUCLEOTIDE SEQUENCE [LARGE SCALE GENOMIC DNA]</scope>
    <source>
        <strain evidence="9 10">17J27-24</strain>
    </source>
</reference>
<evidence type="ECO:0000256" key="7">
    <source>
        <dbReference type="ARBA" id="ARBA00023136"/>
    </source>
</evidence>